<proteinExistence type="predicted"/>
<name>A0A6J6G4B7_9ZZZZ</name>
<gene>
    <name evidence="1" type="ORF">UFOPK1773_01105</name>
</gene>
<dbReference type="EMBL" id="CAEZUA010000093">
    <property type="protein sequence ID" value="CAB4596106.1"/>
    <property type="molecule type" value="Genomic_DNA"/>
</dbReference>
<protein>
    <submittedName>
        <fullName evidence="1">Unannotated protein</fullName>
    </submittedName>
</protein>
<accession>A0A6J6G4B7</accession>
<evidence type="ECO:0000313" key="1">
    <source>
        <dbReference type="EMBL" id="CAB4596106.1"/>
    </source>
</evidence>
<organism evidence="1">
    <name type="scientific">freshwater metagenome</name>
    <dbReference type="NCBI Taxonomy" id="449393"/>
    <lineage>
        <taxon>unclassified sequences</taxon>
        <taxon>metagenomes</taxon>
        <taxon>ecological metagenomes</taxon>
    </lineage>
</organism>
<dbReference type="Pfam" id="PF10712">
    <property type="entry name" value="NAD-GH"/>
    <property type="match status" value="1"/>
</dbReference>
<dbReference type="AlphaFoldDB" id="A0A6J6G4B7"/>
<reference evidence="1" key="1">
    <citation type="submission" date="2020-05" db="EMBL/GenBank/DDBJ databases">
        <authorList>
            <person name="Chiriac C."/>
            <person name="Salcher M."/>
            <person name="Ghai R."/>
            <person name="Kavagutti S V."/>
        </authorList>
    </citation>
    <scope>NUCLEOTIDE SEQUENCE</scope>
</reference>
<dbReference type="InterPro" id="IPR019651">
    <property type="entry name" value="Glutamate_DH_NAD-spec"/>
</dbReference>
<sequence>MSLDRANSALDVCDGLALGHLANKDFAIFGKGHDRGGCAGTFCVGDYRWLATFKYRYAAIGGSKVDSNCSSHCVAPFLAHDGATVPIFNLASLFVKRLSRSDSRLYSMEHPRREIYSRPGLERCLEDLAVLIHHIFDDFDTKARLAQRWIDPTIFMCERLSDELVLHWVS</sequence>